<evidence type="ECO:0000313" key="2">
    <source>
        <dbReference type="Proteomes" id="UP001164250"/>
    </source>
</evidence>
<name>A0ACC1BQ80_9ROSI</name>
<dbReference type="EMBL" id="CM047899">
    <property type="protein sequence ID" value="KAJ0101238.1"/>
    <property type="molecule type" value="Genomic_DNA"/>
</dbReference>
<proteinExistence type="predicted"/>
<comment type="caution">
    <text evidence="1">The sequence shown here is derived from an EMBL/GenBank/DDBJ whole genome shotgun (WGS) entry which is preliminary data.</text>
</comment>
<reference evidence="2" key="1">
    <citation type="journal article" date="2023" name="G3 (Bethesda)">
        <title>Genome assembly and association tests identify interacting loci associated with vigor, precocity, and sex in interspecific pistachio rootstocks.</title>
        <authorList>
            <person name="Palmer W."/>
            <person name="Jacygrad E."/>
            <person name="Sagayaradj S."/>
            <person name="Cavanaugh K."/>
            <person name="Han R."/>
            <person name="Bertier L."/>
            <person name="Beede B."/>
            <person name="Kafkas S."/>
            <person name="Golino D."/>
            <person name="Preece J."/>
            <person name="Michelmore R."/>
        </authorList>
    </citation>
    <scope>NUCLEOTIDE SEQUENCE [LARGE SCALE GENOMIC DNA]</scope>
</reference>
<keyword evidence="2" id="KW-1185">Reference proteome</keyword>
<sequence>MLNPCKLLYTQVLHFCCTLAQAYLILSTLGQLWEVYNISCSPALTLLSLDFNSTMTVPSLYMSSLMRIG</sequence>
<evidence type="ECO:0000313" key="1">
    <source>
        <dbReference type="EMBL" id="KAJ0101238.1"/>
    </source>
</evidence>
<gene>
    <name evidence="1" type="ORF">Patl1_05264</name>
</gene>
<accession>A0ACC1BQ80</accession>
<organism evidence="1 2">
    <name type="scientific">Pistacia atlantica</name>
    <dbReference type="NCBI Taxonomy" id="434234"/>
    <lineage>
        <taxon>Eukaryota</taxon>
        <taxon>Viridiplantae</taxon>
        <taxon>Streptophyta</taxon>
        <taxon>Embryophyta</taxon>
        <taxon>Tracheophyta</taxon>
        <taxon>Spermatophyta</taxon>
        <taxon>Magnoliopsida</taxon>
        <taxon>eudicotyledons</taxon>
        <taxon>Gunneridae</taxon>
        <taxon>Pentapetalae</taxon>
        <taxon>rosids</taxon>
        <taxon>malvids</taxon>
        <taxon>Sapindales</taxon>
        <taxon>Anacardiaceae</taxon>
        <taxon>Pistacia</taxon>
    </lineage>
</organism>
<protein>
    <submittedName>
        <fullName evidence="1">Uncharacterized protein</fullName>
    </submittedName>
</protein>
<dbReference type="Proteomes" id="UP001164250">
    <property type="component" value="Chromosome 3"/>
</dbReference>